<dbReference type="SUPFAM" id="SSF52047">
    <property type="entry name" value="RNI-like"/>
    <property type="match status" value="1"/>
</dbReference>
<reference evidence="2" key="2">
    <citation type="submission" date="2018-10" db="UniProtKB">
        <authorList>
            <consortium name="EnsemblPlants"/>
        </authorList>
    </citation>
    <scope>IDENTIFICATION</scope>
</reference>
<feature type="compositionally biased region" description="Gly residues" evidence="1">
    <location>
        <begin position="26"/>
        <end position="38"/>
    </location>
</feature>
<name>A0A3B6I092_WHEAT</name>
<accession>A0A3B6I092</accession>
<dbReference type="PANTHER" id="PTHR34223:SF48">
    <property type="entry name" value="F-BOX DOMAIN-CONTAINING PROTEIN"/>
    <property type="match status" value="1"/>
</dbReference>
<dbReference type="Gramene" id="TraesLAC4A03G02108990.1">
    <property type="protein sequence ID" value="TraesLAC4A03G02108990.1"/>
    <property type="gene ID" value="TraesLAC4A03G02108990"/>
</dbReference>
<protein>
    <recommendedName>
        <fullName evidence="4">F-box domain-containing protein</fullName>
    </recommendedName>
</protein>
<dbReference type="Gramene" id="TraesJUL4A03G02175570.1">
    <property type="protein sequence ID" value="TraesJUL4A03G02175570.1"/>
    <property type="gene ID" value="TraesJUL4A03G02175570"/>
</dbReference>
<dbReference type="Gramene" id="TraesSYM4A03G02183080.1">
    <property type="protein sequence ID" value="TraesSYM4A03G02183080.1"/>
    <property type="gene ID" value="TraesSYM4A03G02183080"/>
</dbReference>
<evidence type="ECO:0000256" key="1">
    <source>
        <dbReference type="SAM" id="MobiDB-lite"/>
    </source>
</evidence>
<organism evidence="2">
    <name type="scientific">Triticum aestivum</name>
    <name type="common">Wheat</name>
    <dbReference type="NCBI Taxonomy" id="4565"/>
    <lineage>
        <taxon>Eukaryota</taxon>
        <taxon>Viridiplantae</taxon>
        <taxon>Streptophyta</taxon>
        <taxon>Embryophyta</taxon>
        <taxon>Tracheophyta</taxon>
        <taxon>Spermatophyta</taxon>
        <taxon>Magnoliopsida</taxon>
        <taxon>Liliopsida</taxon>
        <taxon>Poales</taxon>
        <taxon>Poaceae</taxon>
        <taxon>BOP clade</taxon>
        <taxon>Pooideae</taxon>
        <taxon>Triticodae</taxon>
        <taxon>Triticeae</taxon>
        <taxon>Triticinae</taxon>
        <taxon>Triticum</taxon>
    </lineage>
</organism>
<dbReference type="RefSeq" id="XP_044360824.1">
    <property type="nucleotide sequence ID" value="XM_044504889.1"/>
</dbReference>
<dbReference type="EnsemblPlants" id="TraesCS4A02G325200.2">
    <property type="protein sequence ID" value="TraesCS4A02G325200.2"/>
    <property type="gene ID" value="TraesCS4A02G325200"/>
</dbReference>
<sequence length="445" mass="49471">MDGARRSTDASDEQEPKRPCLAVAGGRNGGAGGAGGSDAGDDDSHGDAGGDGGDAGGGGGVGHAADDPPPTLSTLGDDVLRAILSRLESSRQTVRMCVLSRSWRHLWRSVPSIHIDRREFGSDHELQSFTDFLLDHHNNLVLLDAFRLLLSSQDLRLPASDWVRRVINQDDTPPHQLKRLHLCNVHLDMDFASHISDDRCPSLEDVRLENCSYLTARYEITSFSLKKLVVDGLYMVQDDESDDDEDEIFKLIIRAPALVSLRLAGELDHIVDINEPHTMPSLVDASVHLPVMTDEELNNVEENDATAHQSVLGVLLNVTTLTLSHCRLLFQPEDSVELQLLVFQNLRTLFLDECYIVGEDFVGLKPYLQKSPNLEKLILRCSKVQPGYSLNWYFGDDLVDFMCENLMLTQIIYQHDDDAAPLLVAFLLSISRSLPNNKIELIRVE</sequence>
<dbReference type="Gramene" id="TraesNOR4A03G02177850.1">
    <property type="protein sequence ID" value="TraesNOR4A03G02177850.1"/>
    <property type="gene ID" value="TraesNOR4A03G02177850"/>
</dbReference>
<dbReference type="SUPFAM" id="SSF81383">
    <property type="entry name" value="F-box domain"/>
    <property type="match status" value="1"/>
</dbReference>
<dbReference type="GeneID" id="123082590"/>
<dbReference type="KEGG" id="taes:123082590"/>
<keyword evidence="3" id="KW-1185">Reference proteome</keyword>
<dbReference type="Gramene" id="TraesCS4A02G325200.2">
    <property type="protein sequence ID" value="TraesCS4A02G325200.2"/>
    <property type="gene ID" value="TraesCS4A02G325200"/>
</dbReference>
<evidence type="ECO:0008006" key="4">
    <source>
        <dbReference type="Google" id="ProtNLM"/>
    </source>
</evidence>
<dbReference type="AlphaFoldDB" id="A0A3B6I092"/>
<dbReference type="InterPro" id="IPR036047">
    <property type="entry name" value="F-box-like_dom_sf"/>
</dbReference>
<feature type="compositionally biased region" description="Gly residues" evidence="1">
    <location>
        <begin position="49"/>
        <end position="62"/>
    </location>
</feature>
<proteinExistence type="predicted"/>
<dbReference type="STRING" id="4565.A0A3B6I092"/>
<dbReference type="Gramene" id="TraesPARA_EIv1.0_1229390.1">
    <property type="protein sequence ID" value="TraesPARA_EIv1.0_1229390.1.CDS"/>
    <property type="gene ID" value="TraesPARA_EIv1.0_1229390"/>
</dbReference>
<dbReference type="OrthoDB" id="10302993at2759"/>
<dbReference type="Gene3D" id="3.80.10.10">
    <property type="entry name" value="Ribonuclease Inhibitor"/>
    <property type="match status" value="1"/>
</dbReference>
<reference evidence="2" key="1">
    <citation type="submission" date="2018-08" db="EMBL/GenBank/DDBJ databases">
        <authorList>
            <person name="Rossello M."/>
        </authorList>
    </citation>
    <scope>NUCLEOTIDE SEQUENCE [LARGE SCALE GENOMIC DNA]</scope>
    <source>
        <strain evidence="2">cv. Chinese Spring</strain>
    </source>
</reference>
<dbReference type="Proteomes" id="UP000019116">
    <property type="component" value="Chromosome 4A"/>
</dbReference>
<feature type="region of interest" description="Disordered" evidence="1">
    <location>
        <begin position="1"/>
        <end position="74"/>
    </location>
</feature>
<dbReference type="InterPro" id="IPR032675">
    <property type="entry name" value="LRR_dom_sf"/>
</dbReference>
<evidence type="ECO:0000313" key="3">
    <source>
        <dbReference type="Proteomes" id="UP000019116"/>
    </source>
</evidence>
<dbReference type="Gramene" id="TraesCS4A03G0810000.2">
    <property type="protein sequence ID" value="TraesCS4A03G0810000.2.CDS"/>
    <property type="gene ID" value="TraesCS4A03G0810000"/>
</dbReference>
<dbReference type="InterPro" id="IPR053197">
    <property type="entry name" value="F-box_SCFL_complex_component"/>
</dbReference>
<dbReference type="OMA" id="RYDATPP"/>
<dbReference type="PANTHER" id="PTHR34223">
    <property type="entry name" value="OS11G0201299 PROTEIN"/>
    <property type="match status" value="1"/>
</dbReference>
<gene>
    <name evidence="2" type="primary">LOC123082590</name>
</gene>
<evidence type="ECO:0000313" key="2">
    <source>
        <dbReference type="EnsemblPlants" id="TraesCS4A02G325200.2"/>
    </source>
</evidence>
<feature type="compositionally biased region" description="Basic and acidic residues" evidence="1">
    <location>
        <begin position="1"/>
        <end position="18"/>
    </location>
</feature>